<dbReference type="RefSeq" id="WP_038387425.1">
    <property type="nucleotide sequence ID" value="NZ_FMZW01000016.1"/>
</dbReference>
<dbReference type="Proteomes" id="UP000199245">
    <property type="component" value="Unassembled WGS sequence"/>
</dbReference>
<dbReference type="GO" id="GO:0005886">
    <property type="term" value="C:plasma membrane"/>
    <property type="evidence" value="ECO:0007669"/>
    <property type="project" value="UniProtKB-SubCell"/>
</dbReference>
<protein>
    <submittedName>
        <fullName evidence="9">Carbohydrate ABC transporter membrane protein 1, CUT1 family</fullName>
    </submittedName>
</protein>
<feature type="transmembrane region" description="Helical" evidence="7">
    <location>
        <begin position="263"/>
        <end position="283"/>
    </location>
</feature>
<feature type="transmembrane region" description="Helical" evidence="7">
    <location>
        <begin position="104"/>
        <end position="125"/>
    </location>
</feature>
<dbReference type="InterPro" id="IPR035906">
    <property type="entry name" value="MetI-like_sf"/>
</dbReference>
<feature type="domain" description="ABC transmembrane type-1" evidence="8">
    <location>
        <begin position="67"/>
        <end position="279"/>
    </location>
</feature>
<dbReference type="Gene3D" id="1.10.3720.10">
    <property type="entry name" value="MetI-like"/>
    <property type="match status" value="1"/>
</dbReference>
<dbReference type="CDD" id="cd06261">
    <property type="entry name" value="TM_PBP2"/>
    <property type="match status" value="1"/>
</dbReference>
<comment type="similarity">
    <text evidence="7">Belongs to the binding-protein-dependent transport system permease family.</text>
</comment>
<evidence type="ECO:0000313" key="9">
    <source>
        <dbReference type="EMBL" id="SDD88159.1"/>
    </source>
</evidence>
<sequence>MMRNDPIKHVFIWPAVLVVLAISIFPLIYSLTTSFLSYRLIPPIPPRVVWLGNYATLLQEPRFWNALFTTTLIALIAVGLQYAIGFGVALALNARVPGERLFRVALLLPMLLAPVAVALVARMIFNPTMGPLNQFLSKFGLVNLPFLTNGHWALACIIAVEVWQWTPFVILMMLAGLQTLPEDVYEAAELENASAWQQFWGITFPMMLPISAAVVFIRLIESYKIMDTVFVMTGGGPGVDTETLTLFAYQEGFKKFNLGYTSALSFLFLIAITIIGVTYLALLRPHLEKRR</sequence>
<keyword evidence="2 7" id="KW-0813">Transport</keyword>
<accession>A0A1G6YCQ1</accession>
<dbReference type="PROSITE" id="PS50928">
    <property type="entry name" value="ABC_TM1"/>
    <property type="match status" value="1"/>
</dbReference>
<dbReference type="SUPFAM" id="SSF161098">
    <property type="entry name" value="MetI-like"/>
    <property type="match status" value="1"/>
</dbReference>
<reference evidence="9 10" key="1">
    <citation type="submission" date="2016-10" db="EMBL/GenBank/DDBJ databases">
        <authorList>
            <person name="de Groot N.N."/>
        </authorList>
    </citation>
    <scope>NUCLEOTIDE SEQUENCE [LARGE SCALE GENOMIC DNA]</scope>
    <source>
        <strain evidence="9 10">R5</strain>
    </source>
</reference>
<dbReference type="EMBL" id="FMZW01000016">
    <property type="protein sequence ID" value="SDD88159.1"/>
    <property type="molecule type" value="Genomic_DNA"/>
</dbReference>
<evidence type="ECO:0000256" key="1">
    <source>
        <dbReference type="ARBA" id="ARBA00004651"/>
    </source>
</evidence>
<dbReference type="AlphaFoldDB" id="A0A1G6YCQ1"/>
<evidence type="ECO:0000256" key="2">
    <source>
        <dbReference type="ARBA" id="ARBA00022448"/>
    </source>
</evidence>
<evidence type="ECO:0000313" key="10">
    <source>
        <dbReference type="Proteomes" id="UP000199245"/>
    </source>
</evidence>
<feature type="transmembrane region" description="Helical" evidence="7">
    <location>
        <begin position="12"/>
        <end position="32"/>
    </location>
</feature>
<dbReference type="Pfam" id="PF00528">
    <property type="entry name" value="BPD_transp_1"/>
    <property type="match status" value="1"/>
</dbReference>
<dbReference type="InterPro" id="IPR000515">
    <property type="entry name" value="MetI-like"/>
</dbReference>
<evidence type="ECO:0000256" key="5">
    <source>
        <dbReference type="ARBA" id="ARBA00022989"/>
    </source>
</evidence>
<keyword evidence="6 7" id="KW-0472">Membrane</keyword>
<evidence type="ECO:0000256" key="6">
    <source>
        <dbReference type="ARBA" id="ARBA00023136"/>
    </source>
</evidence>
<keyword evidence="3" id="KW-1003">Cell membrane</keyword>
<keyword evidence="4 7" id="KW-0812">Transmembrane</keyword>
<comment type="subcellular location">
    <subcellularLocation>
        <location evidence="1 7">Cell membrane</location>
        <topology evidence="1 7">Multi-pass membrane protein</topology>
    </subcellularLocation>
</comment>
<gene>
    <name evidence="9" type="ORF">SAMN05216337_1016149</name>
</gene>
<dbReference type="PANTHER" id="PTHR43005:SF1">
    <property type="entry name" value="SPERMIDINE_PUTRESCINE TRANSPORT SYSTEM PERMEASE PROTEIN"/>
    <property type="match status" value="1"/>
</dbReference>
<evidence type="ECO:0000259" key="8">
    <source>
        <dbReference type="PROSITE" id="PS50928"/>
    </source>
</evidence>
<name>A0A1G6YCQ1_9BRAD</name>
<feature type="transmembrane region" description="Helical" evidence="7">
    <location>
        <begin position="66"/>
        <end position="92"/>
    </location>
</feature>
<dbReference type="GO" id="GO:0055085">
    <property type="term" value="P:transmembrane transport"/>
    <property type="evidence" value="ECO:0007669"/>
    <property type="project" value="InterPro"/>
</dbReference>
<evidence type="ECO:0000256" key="4">
    <source>
        <dbReference type="ARBA" id="ARBA00022692"/>
    </source>
</evidence>
<dbReference type="PANTHER" id="PTHR43005">
    <property type="entry name" value="BLR7065 PROTEIN"/>
    <property type="match status" value="1"/>
</dbReference>
<keyword evidence="5 7" id="KW-1133">Transmembrane helix</keyword>
<evidence type="ECO:0000256" key="3">
    <source>
        <dbReference type="ARBA" id="ARBA00022475"/>
    </source>
</evidence>
<feature type="transmembrane region" description="Helical" evidence="7">
    <location>
        <begin position="152"/>
        <end position="177"/>
    </location>
</feature>
<feature type="transmembrane region" description="Helical" evidence="7">
    <location>
        <begin position="198"/>
        <end position="220"/>
    </location>
</feature>
<proteinExistence type="inferred from homology"/>
<organism evidence="9 10">
    <name type="scientific">Bradyrhizobium brasilense</name>
    <dbReference type="NCBI Taxonomy" id="1419277"/>
    <lineage>
        <taxon>Bacteria</taxon>
        <taxon>Pseudomonadati</taxon>
        <taxon>Pseudomonadota</taxon>
        <taxon>Alphaproteobacteria</taxon>
        <taxon>Hyphomicrobiales</taxon>
        <taxon>Nitrobacteraceae</taxon>
        <taxon>Bradyrhizobium</taxon>
    </lineage>
</organism>
<evidence type="ECO:0000256" key="7">
    <source>
        <dbReference type="RuleBase" id="RU363032"/>
    </source>
</evidence>